<evidence type="ECO:0000313" key="11">
    <source>
        <dbReference type="EMBL" id="CAB3986647.1"/>
    </source>
</evidence>
<dbReference type="PROSITE" id="PS51635">
    <property type="entry name" value="PNPLA"/>
    <property type="match status" value="1"/>
</dbReference>
<evidence type="ECO:0000256" key="9">
    <source>
        <dbReference type="PROSITE-ProRule" id="PRU01161"/>
    </source>
</evidence>
<dbReference type="Pfam" id="PF24179">
    <property type="entry name" value="NTE_Ploop"/>
    <property type="match status" value="1"/>
</dbReference>
<feature type="compositionally biased region" description="Gly residues" evidence="10">
    <location>
        <begin position="519"/>
        <end position="528"/>
    </location>
</feature>
<keyword evidence="5 9" id="KW-0442">Lipid degradation</keyword>
<evidence type="ECO:0000256" key="3">
    <source>
        <dbReference type="ARBA" id="ARBA00022692"/>
    </source>
</evidence>
<dbReference type="GO" id="GO:0016042">
    <property type="term" value="P:lipid catabolic process"/>
    <property type="evidence" value="ECO:0007669"/>
    <property type="project" value="UniProtKB-UniRule"/>
</dbReference>
<dbReference type="GO" id="GO:0046470">
    <property type="term" value="P:phosphatidylcholine metabolic process"/>
    <property type="evidence" value="ECO:0007669"/>
    <property type="project" value="InterPro"/>
</dbReference>
<feature type="short sequence motif" description="GXGXXG" evidence="9">
    <location>
        <begin position="158"/>
        <end position="163"/>
    </location>
</feature>
<evidence type="ECO:0000256" key="5">
    <source>
        <dbReference type="ARBA" id="ARBA00022963"/>
    </source>
</evidence>
<dbReference type="GO" id="GO:0004622">
    <property type="term" value="F:phosphatidylcholine lysophospholipase activity"/>
    <property type="evidence" value="ECO:0007669"/>
    <property type="project" value="InterPro"/>
</dbReference>
<feature type="short sequence motif" description="DGA/G" evidence="9">
    <location>
        <begin position="307"/>
        <end position="309"/>
    </location>
</feature>
<comment type="similarity">
    <text evidence="2">Belongs to the NTE family.</text>
</comment>
<dbReference type="Pfam" id="PF01734">
    <property type="entry name" value="Patatin"/>
    <property type="match status" value="1"/>
</dbReference>
<dbReference type="Gene3D" id="3.40.1090.10">
    <property type="entry name" value="Cytosolic phospholipase A2 catalytic domain"/>
    <property type="match status" value="2"/>
</dbReference>
<evidence type="ECO:0000256" key="1">
    <source>
        <dbReference type="ARBA" id="ARBA00004167"/>
    </source>
</evidence>
<evidence type="ECO:0000313" key="12">
    <source>
        <dbReference type="Proteomes" id="UP001152795"/>
    </source>
</evidence>
<keyword evidence="4 9" id="KW-0378">Hydrolase</keyword>
<proteinExistence type="inferred from homology"/>
<evidence type="ECO:0000256" key="2">
    <source>
        <dbReference type="ARBA" id="ARBA00006636"/>
    </source>
</evidence>
<feature type="active site" description="Proton acceptor" evidence="9">
    <location>
        <position position="307"/>
    </location>
</feature>
<keyword evidence="6" id="KW-1133">Transmembrane helix</keyword>
<dbReference type="InterPro" id="IPR002641">
    <property type="entry name" value="PNPLA_dom"/>
</dbReference>
<evidence type="ECO:0000256" key="8">
    <source>
        <dbReference type="ARBA" id="ARBA00023136"/>
    </source>
</evidence>
<comment type="subcellular location">
    <subcellularLocation>
        <location evidence="1">Membrane</location>
        <topology evidence="1">Single-pass membrane protein</topology>
    </subcellularLocation>
</comment>
<dbReference type="PROSITE" id="PS01237">
    <property type="entry name" value="UPF0028"/>
    <property type="match status" value="1"/>
</dbReference>
<comment type="caution">
    <text evidence="11">The sequence shown here is derived from an EMBL/GenBank/DDBJ whole genome shotgun (WGS) entry which is preliminary data.</text>
</comment>
<accession>A0A6S7GG17</accession>
<evidence type="ECO:0000256" key="7">
    <source>
        <dbReference type="ARBA" id="ARBA00023098"/>
    </source>
</evidence>
<dbReference type="InterPro" id="IPR050301">
    <property type="entry name" value="NTE"/>
</dbReference>
<sequence length="564" mass="63151">MGSSTSPEPSPSALDVDRFDFPVAQKDSDADKHRFESGGSFYEDEVLKTAKKDIAAFLGLELEMQMENMQVRAQKELVLLHRALHKNRITRTVEWLNARGWISAHHHIRCPKKVLSRKSLVEKYLHNPDNYEIPARHSDFARLARRLTGTSIGLVLGGGGARGISHVGIIQALHDADIPIDMVAGTSIGAFVGAVYAIEADPEKTVAKCKEWSMGMTSTFKMLLELMYPFTSFFSGNGFNASIRSVFGEKQIEDLLVPYFNITTDITSSCMRVHSNGSLWRYVRASMSLAGYMPPLCDPIDGHMLLDGGYCNNLPADVMKSKGANTIIAVDVGSEYPAELTNYGDHLSGWWLLWKKWNPFSEKIYIPNMAEIQSRLAYISCMRQLEDLKENKYCEYLRPPINRYHTLEFGKFSEILKIGYDYGQEIFQEWAKSKRSDLFPDLATISSVSRPELHEKRPVSNVKSISDFAKLVSRVEHPHKPLKFITALPEGYETSDDEDGGAVSEPHRSGSLGDHEELLGGGDGGNYGIGFSSTDDADYESDDIHVRRRTGARMFRLSSSEPPE</sequence>
<dbReference type="Proteomes" id="UP001152795">
    <property type="component" value="Unassembled WGS sequence"/>
</dbReference>
<feature type="active site" description="Nucleophile" evidence="9">
    <location>
        <position position="187"/>
    </location>
</feature>
<keyword evidence="3" id="KW-0812">Transmembrane</keyword>
<dbReference type="FunFam" id="3.40.1090.10:FF:000001">
    <property type="entry name" value="neuropathy target esterase isoform X2"/>
    <property type="match status" value="1"/>
</dbReference>
<gene>
    <name evidence="11" type="ORF">PACLA_8A028431</name>
</gene>
<keyword evidence="12" id="KW-1185">Reference proteome</keyword>
<dbReference type="InterPro" id="IPR056556">
    <property type="entry name" value="NTE1_P-loop_dom"/>
</dbReference>
<keyword evidence="7 9" id="KW-0443">Lipid metabolism</keyword>
<evidence type="ECO:0000256" key="10">
    <source>
        <dbReference type="SAM" id="MobiDB-lite"/>
    </source>
</evidence>
<dbReference type="OrthoDB" id="5957340at2759"/>
<evidence type="ECO:0000256" key="4">
    <source>
        <dbReference type="ARBA" id="ARBA00022801"/>
    </source>
</evidence>
<keyword evidence="8" id="KW-0472">Membrane</keyword>
<feature type="short sequence motif" description="GXSXG" evidence="9">
    <location>
        <begin position="185"/>
        <end position="189"/>
    </location>
</feature>
<dbReference type="AlphaFoldDB" id="A0A6S7GG17"/>
<dbReference type="PANTHER" id="PTHR14226">
    <property type="entry name" value="NEUROPATHY TARGET ESTERASE/SWISS CHEESE D.MELANOGASTER"/>
    <property type="match status" value="1"/>
</dbReference>
<dbReference type="SUPFAM" id="SSF52151">
    <property type="entry name" value="FabD/lysophospholipase-like"/>
    <property type="match status" value="1"/>
</dbReference>
<reference evidence="11" key="1">
    <citation type="submission" date="2020-04" db="EMBL/GenBank/DDBJ databases">
        <authorList>
            <person name="Alioto T."/>
            <person name="Alioto T."/>
            <person name="Gomez Garrido J."/>
        </authorList>
    </citation>
    <scope>NUCLEOTIDE SEQUENCE</scope>
    <source>
        <strain evidence="11">A484AB</strain>
    </source>
</reference>
<protein>
    <submittedName>
        <fullName evidence="11">Patatin-like phospholipase domain-containing 7, partial</fullName>
    </submittedName>
</protein>
<dbReference type="GO" id="GO:0016020">
    <property type="term" value="C:membrane"/>
    <property type="evidence" value="ECO:0007669"/>
    <property type="project" value="UniProtKB-SubCell"/>
</dbReference>
<dbReference type="InterPro" id="IPR016035">
    <property type="entry name" value="Acyl_Trfase/lysoPLipase"/>
</dbReference>
<dbReference type="InterPro" id="IPR001423">
    <property type="entry name" value="LysoPLipase_patatin_CS"/>
</dbReference>
<feature type="region of interest" description="Disordered" evidence="10">
    <location>
        <begin position="490"/>
        <end position="544"/>
    </location>
</feature>
<evidence type="ECO:0000256" key="6">
    <source>
        <dbReference type="ARBA" id="ARBA00022989"/>
    </source>
</evidence>
<dbReference type="CDD" id="cd07225">
    <property type="entry name" value="Pat_PNPLA6_PNPLA7"/>
    <property type="match status" value="1"/>
</dbReference>
<feature type="compositionally biased region" description="Basic and acidic residues" evidence="10">
    <location>
        <begin position="505"/>
        <end position="518"/>
    </location>
</feature>
<dbReference type="GO" id="GO:0005783">
    <property type="term" value="C:endoplasmic reticulum"/>
    <property type="evidence" value="ECO:0007669"/>
    <property type="project" value="TreeGrafter"/>
</dbReference>
<name>A0A6S7GG17_PARCT</name>
<dbReference type="EMBL" id="CACRXK020001049">
    <property type="protein sequence ID" value="CAB3986647.1"/>
    <property type="molecule type" value="Genomic_DNA"/>
</dbReference>
<dbReference type="PANTHER" id="PTHR14226:SF29">
    <property type="entry name" value="NEUROPATHY TARGET ESTERASE SWS"/>
    <property type="match status" value="1"/>
</dbReference>
<organism evidence="11 12">
    <name type="scientific">Paramuricea clavata</name>
    <name type="common">Red gorgonian</name>
    <name type="synonym">Violescent sea-whip</name>
    <dbReference type="NCBI Taxonomy" id="317549"/>
    <lineage>
        <taxon>Eukaryota</taxon>
        <taxon>Metazoa</taxon>
        <taxon>Cnidaria</taxon>
        <taxon>Anthozoa</taxon>
        <taxon>Octocorallia</taxon>
        <taxon>Malacalcyonacea</taxon>
        <taxon>Plexauridae</taxon>
        <taxon>Paramuricea</taxon>
    </lineage>
</organism>